<reference evidence="5 6" key="1">
    <citation type="submission" date="2012-10" db="EMBL/GenBank/DDBJ databases">
        <authorList>
            <consortium name="Gibbon Genome Sequencing Consortium"/>
        </authorList>
    </citation>
    <scope>NUCLEOTIDE SEQUENCE [LARGE SCALE GENOMIC DNA]</scope>
</reference>
<dbReference type="OMA" id="ECAPQPW"/>
<reference evidence="5" key="2">
    <citation type="submission" date="2025-08" db="UniProtKB">
        <authorList>
            <consortium name="Ensembl"/>
        </authorList>
    </citation>
    <scope>IDENTIFICATION</scope>
</reference>
<evidence type="ECO:0000256" key="3">
    <source>
        <dbReference type="PROSITE-ProRule" id="PRU10141"/>
    </source>
</evidence>
<reference evidence="5" key="3">
    <citation type="submission" date="2025-09" db="UniProtKB">
        <authorList>
            <consortium name="Ensembl"/>
        </authorList>
    </citation>
    <scope>IDENTIFICATION</scope>
</reference>
<dbReference type="GeneTree" id="ENSGT00940000157752"/>
<evidence type="ECO:0000256" key="2">
    <source>
        <dbReference type="ARBA" id="ARBA00030335"/>
    </source>
</evidence>
<name>A0A2I3HTJ4_NOMLE</name>
<dbReference type="GO" id="GO:0005634">
    <property type="term" value="C:nucleus"/>
    <property type="evidence" value="ECO:0007669"/>
    <property type="project" value="TreeGrafter"/>
</dbReference>
<dbReference type="GO" id="GO:0000922">
    <property type="term" value="C:spindle pole"/>
    <property type="evidence" value="ECO:0007669"/>
    <property type="project" value="TreeGrafter"/>
</dbReference>
<sequence length="214" mass="23366">PAIPGKAGVPGVTAPGALAAAPPAKEIPEVLVDPRSRQRYVRGRFLGKGGFAKCLEISDADNKVVFAGKIVRKSPLLMPVQKEMSMRISIHRSLAQQHVTGFNGFFEDNDFVFVVSELCRRRSLPEPHEGRKALTEPEAPHPVLSNFFLNEDLEVKTGDLGLVTKVEYDAERKKTLCGTPDYIATEVLMPCLQCAPEPWGLSRSASSLRVGIAM</sequence>
<dbReference type="Proteomes" id="UP000001073">
    <property type="component" value="Chromosome 16"/>
</dbReference>
<dbReference type="PROSITE" id="PS50011">
    <property type="entry name" value="PROTEIN_KINASE_DOM"/>
    <property type="match status" value="1"/>
</dbReference>
<dbReference type="SMART" id="SM00220">
    <property type="entry name" value="S_TKc"/>
    <property type="match status" value="1"/>
</dbReference>
<dbReference type="Ensembl" id="ENSNLET00000048220.1">
    <property type="protein sequence ID" value="ENSNLEP00000046801.1"/>
    <property type="gene ID" value="ENSNLEG00000029861.1"/>
</dbReference>
<dbReference type="InParanoid" id="A0A2I3HTJ4"/>
<dbReference type="FunFam" id="3.30.200.20:FF:000284">
    <property type="entry name" value="Serine/threonine-protein kinase PLK"/>
    <property type="match status" value="1"/>
</dbReference>
<organism evidence="5 6">
    <name type="scientific">Nomascus leucogenys</name>
    <name type="common">Northern white-cheeked gibbon</name>
    <name type="synonym">Hylobates leucogenys</name>
    <dbReference type="NCBI Taxonomy" id="61853"/>
    <lineage>
        <taxon>Eukaryota</taxon>
        <taxon>Metazoa</taxon>
        <taxon>Chordata</taxon>
        <taxon>Craniata</taxon>
        <taxon>Vertebrata</taxon>
        <taxon>Euteleostomi</taxon>
        <taxon>Mammalia</taxon>
        <taxon>Eutheria</taxon>
        <taxon>Euarchontoglires</taxon>
        <taxon>Primates</taxon>
        <taxon>Haplorrhini</taxon>
        <taxon>Catarrhini</taxon>
        <taxon>Hylobatidae</taxon>
        <taxon>Nomascus</taxon>
    </lineage>
</organism>
<protein>
    <recommendedName>
        <fullName evidence="1">Serine/threonine-protein kinase PLK1</fullName>
    </recommendedName>
    <alternativeName>
        <fullName evidence="2">Polo-like kinase 1</fullName>
    </alternativeName>
</protein>
<dbReference type="GO" id="GO:0007052">
    <property type="term" value="P:mitotic spindle organization"/>
    <property type="evidence" value="ECO:0007669"/>
    <property type="project" value="TreeGrafter"/>
</dbReference>
<accession>A0A2I3HTJ4</accession>
<dbReference type="PROSITE" id="PS00107">
    <property type="entry name" value="PROTEIN_KINASE_ATP"/>
    <property type="match status" value="1"/>
</dbReference>
<dbReference type="PANTHER" id="PTHR24345:SF93">
    <property type="entry name" value="SERINE_THREONINE-PROTEIN KINASE PLK1"/>
    <property type="match status" value="1"/>
</dbReference>
<proteinExistence type="predicted"/>
<dbReference type="STRING" id="61853.ENSNLEP00000046801"/>
<dbReference type="PANTHER" id="PTHR24345">
    <property type="entry name" value="SERINE/THREONINE-PROTEIN KINASE PLK"/>
    <property type="match status" value="1"/>
</dbReference>
<keyword evidence="6" id="KW-1185">Reference proteome</keyword>
<evidence type="ECO:0000256" key="1">
    <source>
        <dbReference type="ARBA" id="ARBA00020241"/>
    </source>
</evidence>
<dbReference type="EMBL" id="ADFV01043288">
    <property type="status" value="NOT_ANNOTATED_CDS"/>
    <property type="molecule type" value="Genomic_DNA"/>
</dbReference>
<keyword evidence="3" id="KW-0547">Nucleotide-binding</keyword>
<dbReference type="Gene3D" id="1.10.510.10">
    <property type="entry name" value="Transferase(Phosphotransferase) domain 1"/>
    <property type="match status" value="1"/>
</dbReference>
<dbReference type="InterPro" id="IPR011009">
    <property type="entry name" value="Kinase-like_dom_sf"/>
</dbReference>
<dbReference type="GO" id="GO:0005813">
    <property type="term" value="C:centrosome"/>
    <property type="evidence" value="ECO:0007669"/>
    <property type="project" value="TreeGrafter"/>
</dbReference>
<dbReference type="SUPFAM" id="SSF56112">
    <property type="entry name" value="Protein kinase-like (PK-like)"/>
    <property type="match status" value="1"/>
</dbReference>
<dbReference type="GO" id="GO:0005524">
    <property type="term" value="F:ATP binding"/>
    <property type="evidence" value="ECO:0007669"/>
    <property type="project" value="UniProtKB-UniRule"/>
</dbReference>
<evidence type="ECO:0000313" key="6">
    <source>
        <dbReference type="Proteomes" id="UP000001073"/>
    </source>
</evidence>
<dbReference type="AlphaFoldDB" id="A0A2I3HTJ4"/>
<keyword evidence="3" id="KW-0067">ATP-binding</keyword>
<dbReference type="Pfam" id="PF00069">
    <property type="entry name" value="Pkinase"/>
    <property type="match status" value="1"/>
</dbReference>
<feature type="domain" description="Protein kinase" evidence="4">
    <location>
        <begin position="40"/>
        <end position="214"/>
    </location>
</feature>
<dbReference type="GO" id="GO:0000776">
    <property type="term" value="C:kinetochore"/>
    <property type="evidence" value="ECO:0007669"/>
    <property type="project" value="TreeGrafter"/>
</dbReference>
<evidence type="ECO:0000259" key="4">
    <source>
        <dbReference type="PROSITE" id="PS50011"/>
    </source>
</evidence>
<evidence type="ECO:0000313" key="5">
    <source>
        <dbReference type="Ensembl" id="ENSNLEP00000046801.1"/>
    </source>
</evidence>
<dbReference type="InterPro" id="IPR017441">
    <property type="entry name" value="Protein_kinase_ATP_BS"/>
</dbReference>
<dbReference type="Gene3D" id="3.30.200.20">
    <property type="entry name" value="Phosphorylase Kinase, domain 1"/>
    <property type="match status" value="1"/>
</dbReference>
<dbReference type="InterPro" id="IPR000719">
    <property type="entry name" value="Prot_kinase_dom"/>
</dbReference>
<dbReference type="GO" id="GO:0005737">
    <property type="term" value="C:cytoplasm"/>
    <property type="evidence" value="ECO:0007669"/>
    <property type="project" value="TreeGrafter"/>
</dbReference>
<feature type="binding site" evidence="3">
    <location>
        <position position="73"/>
    </location>
    <ligand>
        <name>ATP</name>
        <dbReference type="ChEBI" id="CHEBI:30616"/>
    </ligand>
</feature>
<dbReference type="GO" id="GO:0004674">
    <property type="term" value="F:protein serine/threonine kinase activity"/>
    <property type="evidence" value="ECO:0007669"/>
    <property type="project" value="TreeGrafter"/>
</dbReference>